<dbReference type="Gene3D" id="3.90.226.10">
    <property type="entry name" value="2-enoyl-CoA Hydratase, Chain A, domain 1"/>
    <property type="match status" value="1"/>
</dbReference>
<gene>
    <name evidence="1" type="ORF">LARSCL_LOCUS8261</name>
</gene>
<comment type="caution">
    <text evidence="1">The sequence shown here is derived from an EMBL/GenBank/DDBJ whole genome shotgun (WGS) entry which is preliminary data.</text>
</comment>
<protein>
    <submittedName>
        <fullName evidence="1">Uncharacterized protein</fullName>
    </submittedName>
</protein>
<name>A0AAV1ZZ20_9ARAC</name>
<keyword evidence="2" id="KW-1185">Reference proteome</keyword>
<dbReference type="EMBL" id="CAXIEN010000087">
    <property type="protein sequence ID" value="CAL1275731.1"/>
    <property type="molecule type" value="Genomic_DNA"/>
</dbReference>
<organism evidence="1 2">
    <name type="scientific">Larinioides sclopetarius</name>
    <dbReference type="NCBI Taxonomy" id="280406"/>
    <lineage>
        <taxon>Eukaryota</taxon>
        <taxon>Metazoa</taxon>
        <taxon>Ecdysozoa</taxon>
        <taxon>Arthropoda</taxon>
        <taxon>Chelicerata</taxon>
        <taxon>Arachnida</taxon>
        <taxon>Araneae</taxon>
        <taxon>Araneomorphae</taxon>
        <taxon>Entelegynae</taxon>
        <taxon>Araneoidea</taxon>
        <taxon>Araneidae</taxon>
        <taxon>Larinioides</taxon>
    </lineage>
</organism>
<accession>A0AAV1ZZ20</accession>
<evidence type="ECO:0000313" key="1">
    <source>
        <dbReference type="EMBL" id="CAL1275731.1"/>
    </source>
</evidence>
<proteinExistence type="predicted"/>
<evidence type="ECO:0000313" key="2">
    <source>
        <dbReference type="Proteomes" id="UP001497382"/>
    </source>
</evidence>
<dbReference type="AlphaFoldDB" id="A0AAV1ZZ20"/>
<dbReference type="Proteomes" id="UP001497382">
    <property type="component" value="Unassembled WGS sequence"/>
</dbReference>
<sequence>MQDILNHYDFIMLPTSQTLNGSSKAGCVGDHDFVKTLKSIQEDSSIKALVLRINSPGGDALASDIISGRR</sequence>
<dbReference type="InterPro" id="IPR029045">
    <property type="entry name" value="ClpP/crotonase-like_dom_sf"/>
</dbReference>
<reference evidence="1 2" key="1">
    <citation type="submission" date="2024-04" db="EMBL/GenBank/DDBJ databases">
        <authorList>
            <person name="Rising A."/>
            <person name="Reimegard J."/>
            <person name="Sonavane S."/>
            <person name="Akerstrom W."/>
            <person name="Nylinder S."/>
            <person name="Hedman E."/>
            <person name="Kallberg Y."/>
        </authorList>
    </citation>
    <scope>NUCLEOTIDE SEQUENCE [LARGE SCALE GENOMIC DNA]</scope>
</reference>
<dbReference type="SUPFAM" id="SSF52096">
    <property type="entry name" value="ClpP/crotonase"/>
    <property type="match status" value="1"/>
</dbReference>